<dbReference type="AlphaFoldDB" id="B4W377"/>
<gene>
    <name evidence="1" type="ORF">MC7420_1593</name>
</gene>
<proteinExistence type="predicted"/>
<dbReference type="HOGENOM" id="CLU_3287940_0_0_3"/>
<organism evidence="1 2">
    <name type="scientific">Coleofasciculus chthonoplastes PCC 7420</name>
    <dbReference type="NCBI Taxonomy" id="118168"/>
    <lineage>
        <taxon>Bacteria</taxon>
        <taxon>Bacillati</taxon>
        <taxon>Cyanobacteriota</taxon>
        <taxon>Cyanophyceae</taxon>
        <taxon>Coleofasciculales</taxon>
        <taxon>Coleofasciculaceae</taxon>
        <taxon>Coleofasciculus</taxon>
    </lineage>
</organism>
<name>B4W377_9CYAN</name>
<reference evidence="1 2" key="1">
    <citation type="submission" date="2008-07" db="EMBL/GenBank/DDBJ databases">
        <authorList>
            <person name="Tandeau de Marsac N."/>
            <person name="Ferriera S."/>
            <person name="Johnson J."/>
            <person name="Kravitz S."/>
            <person name="Beeson K."/>
            <person name="Sutton G."/>
            <person name="Rogers Y.-H."/>
            <person name="Friedman R."/>
            <person name="Frazier M."/>
            <person name="Venter J.C."/>
        </authorList>
    </citation>
    <scope>NUCLEOTIDE SEQUENCE [LARGE SCALE GENOMIC DNA]</scope>
    <source>
        <strain evidence="1 2">PCC 7420</strain>
    </source>
</reference>
<dbReference type="EMBL" id="DS989873">
    <property type="protein sequence ID" value="EDX71379.1"/>
    <property type="molecule type" value="Genomic_DNA"/>
</dbReference>
<keyword evidence="2" id="KW-1185">Reference proteome</keyword>
<accession>B4W377</accession>
<dbReference type="Proteomes" id="UP000003835">
    <property type="component" value="Unassembled WGS sequence"/>
</dbReference>
<protein>
    <submittedName>
        <fullName evidence="1">Uncharacterized protein</fullName>
    </submittedName>
</protein>
<dbReference type="STRING" id="118168.MC7420_1593"/>
<evidence type="ECO:0000313" key="1">
    <source>
        <dbReference type="EMBL" id="EDX71379.1"/>
    </source>
</evidence>
<sequence length="40" mass="4530">MTQLNSVTVKERIWGRSYIEKEKTTASKKVYTKSGLASPL</sequence>
<evidence type="ECO:0000313" key="2">
    <source>
        <dbReference type="Proteomes" id="UP000003835"/>
    </source>
</evidence>